<feature type="domain" description="Beta-ketoacyl synthase-like N-terminal" evidence="4">
    <location>
        <begin position="91"/>
        <end position="159"/>
    </location>
</feature>
<evidence type="ECO:0000313" key="6">
    <source>
        <dbReference type="Proteomes" id="UP001144280"/>
    </source>
</evidence>
<dbReference type="PANTHER" id="PTHR43775:SF37">
    <property type="entry name" value="SI:DKEY-61P9.11"/>
    <property type="match status" value="1"/>
</dbReference>
<dbReference type="InterPro" id="IPR014030">
    <property type="entry name" value="Ketoacyl_synth_N"/>
</dbReference>
<evidence type="ECO:0000256" key="3">
    <source>
        <dbReference type="SAM" id="MobiDB-lite"/>
    </source>
</evidence>
<dbReference type="InterPro" id="IPR016039">
    <property type="entry name" value="Thiolase-like"/>
</dbReference>
<feature type="compositionally biased region" description="Basic residues" evidence="3">
    <location>
        <begin position="199"/>
        <end position="216"/>
    </location>
</feature>
<dbReference type="InterPro" id="IPR050091">
    <property type="entry name" value="PKS_NRPS_Biosynth_Enz"/>
</dbReference>
<organism evidence="5 6">
    <name type="scientific">Phytohabitans aurantiacus</name>
    <dbReference type="NCBI Taxonomy" id="3016789"/>
    <lineage>
        <taxon>Bacteria</taxon>
        <taxon>Bacillati</taxon>
        <taxon>Actinomycetota</taxon>
        <taxon>Actinomycetes</taxon>
        <taxon>Micromonosporales</taxon>
        <taxon>Micromonosporaceae</taxon>
    </lineage>
</organism>
<sequence>MPVTPHDQRNKHRWSKPTHAIGSPTLPAPNHDQRNQFNGRRESDPWIEAQRAARPDVCFGYGYERFDAETMKAYRHRIVVTNSPSDAVAIDPVAIVGIGCRLPGGADSPQRLWSLLLDRSDTVGEIPEDRWNVDAVYHPDLGRRGKMYTRRGSFLEGVDRSGWVLNRFSCPVHVNDGQGVKMPCLGAAPHRTAAGGAGRGRRVRGAQPRLRPRLGRQRPCPALPSEGVFQRVRGAEVLVGGIWVDFQTSIRRFGS</sequence>
<keyword evidence="1" id="KW-0596">Phosphopantetheine</keyword>
<proteinExistence type="predicted"/>
<feature type="region of interest" description="Disordered" evidence="3">
    <location>
        <begin position="192"/>
        <end position="217"/>
    </location>
</feature>
<dbReference type="EMBL" id="BSDI01000090">
    <property type="protein sequence ID" value="GLI03584.1"/>
    <property type="molecule type" value="Genomic_DNA"/>
</dbReference>
<name>A0ABQ5RA12_9ACTN</name>
<gene>
    <name evidence="5" type="ORF">Pa4123_88620</name>
</gene>
<reference evidence="5" key="1">
    <citation type="submission" date="2022-12" db="EMBL/GenBank/DDBJ databases">
        <title>New Phytohabitans aurantiacus sp. RD004123 nov., an actinomycete isolated from soil.</title>
        <authorList>
            <person name="Triningsih D.W."/>
            <person name="Harunari E."/>
            <person name="Igarashi Y."/>
        </authorList>
    </citation>
    <scope>NUCLEOTIDE SEQUENCE</scope>
    <source>
        <strain evidence="5">RD004123</strain>
    </source>
</reference>
<keyword evidence="6" id="KW-1185">Reference proteome</keyword>
<dbReference type="Proteomes" id="UP001144280">
    <property type="component" value="Unassembled WGS sequence"/>
</dbReference>
<feature type="compositionally biased region" description="Basic and acidic residues" evidence="3">
    <location>
        <begin position="31"/>
        <end position="44"/>
    </location>
</feature>
<dbReference type="PANTHER" id="PTHR43775">
    <property type="entry name" value="FATTY ACID SYNTHASE"/>
    <property type="match status" value="1"/>
</dbReference>
<feature type="region of interest" description="Disordered" evidence="3">
    <location>
        <begin position="1"/>
        <end position="45"/>
    </location>
</feature>
<protein>
    <recommendedName>
        <fullName evidence="4">Beta-ketoacyl synthase-like N-terminal domain-containing protein</fullName>
    </recommendedName>
</protein>
<comment type="caution">
    <text evidence="5">The sequence shown here is derived from an EMBL/GenBank/DDBJ whole genome shotgun (WGS) entry which is preliminary data.</text>
</comment>
<evidence type="ECO:0000313" key="5">
    <source>
        <dbReference type="EMBL" id="GLI03584.1"/>
    </source>
</evidence>
<evidence type="ECO:0000256" key="1">
    <source>
        <dbReference type="ARBA" id="ARBA00022450"/>
    </source>
</evidence>
<evidence type="ECO:0000256" key="2">
    <source>
        <dbReference type="ARBA" id="ARBA00022553"/>
    </source>
</evidence>
<keyword evidence="2" id="KW-0597">Phosphoprotein</keyword>
<accession>A0ABQ5RA12</accession>
<evidence type="ECO:0000259" key="4">
    <source>
        <dbReference type="Pfam" id="PF00109"/>
    </source>
</evidence>
<dbReference type="Gene3D" id="3.40.47.10">
    <property type="match status" value="1"/>
</dbReference>
<dbReference type="Pfam" id="PF00109">
    <property type="entry name" value="ketoacyl-synt"/>
    <property type="match status" value="1"/>
</dbReference>
<dbReference type="SUPFAM" id="SSF53901">
    <property type="entry name" value="Thiolase-like"/>
    <property type="match status" value="1"/>
</dbReference>